<organism evidence="2 3">
    <name type="scientific">Flavobacterium agri</name>
    <dbReference type="NCBI Taxonomy" id="2743471"/>
    <lineage>
        <taxon>Bacteria</taxon>
        <taxon>Pseudomonadati</taxon>
        <taxon>Bacteroidota</taxon>
        <taxon>Flavobacteriia</taxon>
        <taxon>Flavobacteriales</taxon>
        <taxon>Flavobacteriaceae</taxon>
        <taxon>Flavobacterium</taxon>
    </lineage>
</organism>
<keyword evidence="1" id="KW-0812">Transmembrane</keyword>
<evidence type="ECO:0000313" key="3">
    <source>
        <dbReference type="Proteomes" id="UP000535020"/>
    </source>
</evidence>
<dbReference type="Proteomes" id="UP000535020">
    <property type="component" value="Unassembled WGS sequence"/>
</dbReference>
<feature type="transmembrane region" description="Helical" evidence="1">
    <location>
        <begin position="52"/>
        <end position="72"/>
    </location>
</feature>
<gene>
    <name evidence="2" type="ORF">HZF10_00035</name>
</gene>
<proteinExistence type="predicted"/>
<evidence type="ECO:0008006" key="4">
    <source>
        <dbReference type="Google" id="ProtNLM"/>
    </source>
</evidence>
<evidence type="ECO:0000256" key="1">
    <source>
        <dbReference type="SAM" id="Phobius"/>
    </source>
</evidence>
<feature type="transmembrane region" description="Helical" evidence="1">
    <location>
        <begin position="92"/>
        <end position="119"/>
    </location>
</feature>
<sequence>MKALFVFGLVACLALIFIQDLKYRKIHVAAPLSVFIMAEGIKGFSLHWQRIVAVNLLFLLVVMAAMVAYMSIRKKAILNPFEHYFGLGDLLFYAAITPLFLLTDYIAYFIGSMLFALLLSTVFRKRIAQDNIPLAGFSAVFLIAVLGCDLLLPFPKIILPN</sequence>
<accession>A0A7Y9C5E9</accession>
<keyword evidence="1" id="KW-0472">Membrane</keyword>
<dbReference type="EMBL" id="JACBJI010000001">
    <property type="protein sequence ID" value="NYA69288.1"/>
    <property type="molecule type" value="Genomic_DNA"/>
</dbReference>
<dbReference type="RefSeq" id="WP_176004114.1">
    <property type="nucleotide sequence ID" value="NZ_JABWMI010000001.1"/>
</dbReference>
<keyword evidence="3" id="KW-1185">Reference proteome</keyword>
<comment type="caution">
    <text evidence="2">The sequence shown here is derived from an EMBL/GenBank/DDBJ whole genome shotgun (WGS) entry which is preliminary data.</text>
</comment>
<name>A0A7Y9C5E9_9FLAO</name>
<keyword evidence="1" id="KW-1133">Transmembrane helix</keyword>
<reference evidence="2 3" key="1">
    <citation type="submission" date="2020-07" db="EMBL/GenBank/DDBJ databases">
        <authorList>
            <person name="Sun Q."/>
        </authorList>
    </citation>
    <scope>NUCLEOTIDE SEQUENCE [LARGE SCALE GENOMIC DNA]</scope>
    <source>
        <strain evidence="2 3">MAH-1</strain>
    </source>
</reference>
<evidence type="ECO:0000313" key="2">
    <source>
        <dbReference type="EMBL" id="NYA69288.1"/>
    </source>
</evidence>
<dbReference type="AlphaFoldDB" id="A0A7Y9C5E9"/>
<feature type="transmembrane region" description="Helical" evidence="1">
    <location>
        <begin position="131"/>
        <end position="152"/>
    </location>
</feature>
<protein>
    <recommendedName>
        <fullName evidence="4">Prepilin type IV endopeptidase peptidase domain-containing protein</fullName>
    </recommendedName>
</protein>